<dbReference type="Pfam" id="PF16470">
    <property type="entry name" value="S8_pro-domain"/>
    <property type="match status" value="1"/>
</dbReference>
<feature type="region of interest" description="Disordered" evidence="1">
    <location>
        <begin position="33"/>
        <end position="52"/>
    </location>
</feature>
<dbReference type="OrthoDB" id="7611012at2759"/>
<evidence type="ECO:0000259" key="2">
    <source>
        <dbReference type="Pfam" id="PF16470"/>
    </source>
</evidence>
<keyword evidence="4" id="KW-1185">Reference proteome</keyword>
<protein>
    <submittedName>
        <fullName evidence="3">Furin</fullName>
    </submittedName>
</protein>
<evidence type="ECO:0000313" key="4">
    <source>
        <dbReference type="Proteomes" id="UP000094527"/>
    </source>
</evidence>
<accession>A0A1D2MIE9</accession>
<dbReference type="InterPro" id="IPR032815">
    <property type="entry name" value="S8_pro-domain"/>
</dbReference>
<gene>
    <name evidence="3" type="ORF">Ocin01_13924</name>
</gene>
<organism evidence="3 4">
    <name type="scientific">Orchesella cincta</name>
    <name type="common">Springtail</name>
    <name type="synonym">Podura cincta</name>
    <dbReference type="NCBI Taxonomy" id="48709"/>
    <lineage>
        <taxon>Eukaryota</taxon>
        <taxon>Metazoa</taxon>
        <taxon>Ecdysozoa</taxon>
        <taxon>Arthropoda</taxon>
        <taxon>Hexapoda</taxon>
        <taxon>Collembola</taxon>
        <taxon>Entomobryomorpha</taxon>
        <taxon>Entomobryoidea</taxon>
        <taxon>Orchesellidae</taxon>
        <taxon>Orchesellinae</taxon>
        <taxon>Orchesella</taxon>
    </lineage>
</organism>
<dbReference type="Proteomes" id="UP000094527">
    <property type="component" value="Unassembled WGS sequence"/>
</dbReference>
<name>A0A1D2MIE9_ORCCI</name>
<dbReference type="AlphaFoldDB" id="A0A1D2MIE9"/>
<dbReference type="InterPro" id="IPR038466">
    <property type="entry name" value="S8_pro-domain_sf"/>
</dbReference>
<evidence type="ECO:0000313" key="3">
    <source>
        <dbReference type="EMBL" id="ODM92749.1"/>
    </source>
</evidence>
<feature type="domain" description="Peptidase S8 pro-domain" evidence="2">
    <location>
        <begin position="217"/>
        <end position="244"/>
    </location>
</feature>
<feature type="region of interest" description="Disordered" evidence="1">
    <location>
        <begin position="82"/>
        <end position="115"/>
    </location>
</feature>
<proteinExistence type="predicted"/>
<comment type="caution">
    <text evidence="3">The sequence shown here is derived from an EMBL/GenBank/DDBJ whole genome shotgun (WGS) entry which is preliminary data.</text>
</comment>
<reference evidence="3 4" key="1">
    <citation type="journal article" date="2016" name="Genome Biol. Evol.">
        <title>Gene Family Evolution Reflects Adaptation to Soil Environmental Stressors in the Genome of the Collembolan Orchesella cincta.</title>
        <authorList>
            <person name="Faddeeva-Vakhrusheva A."/>
            <person name="Derks M.F."/>
            <person name="Anvar S.Y."/>
            <person name="Agamennone V."/>
            <person name="Suring W."/>
            <person name="Smit S."/>
            <person name="van Straalen N.M."/>
            <person name="Roelofs D."/>
        </authorList>
    </citation>
    <scope>NUCLEOTIDE SEQUENCE [LARGE SCALE GENOMIC DNA]</scope>
    <source>
        <tissue evidence="3">Mixed pool</tissue>
    </source>
</reference>
<dbReference type="SUPFAM" id="SSF54897">
    <property type="entry name" value="Protease propeptides/inhibitors"/>
    <property type="match status" value="1"/>
</dbReference>
<evidence type="ECO:0000256" key="1">
    <source>
        <dbReference type="SAM" id="MobiDB-lite"/>
    </source>
</evidence>
<dbReference type="Gene3D" id="3.30.70.850">
    <property type="entry name" value="Peptidase S8, pro-domain"/>
    <property type="match status" value="1"/>
</dbReference>
<sequence length="250" mass="28014">MEYEHVVEEDDLGHTNSNGIVVIASSFAWNRASRSGSSAAPHSPNKMMTDKDNDNHNIKECGGSSEMTTSFSYYSALRCDSHSDNHRLKNTPTPKGKRWSHNSYHPDERHRPNVIVGGRAGSSRNVSPASLKMVLLLSVVFLVRGVTSVSSSSLPDSNRIDDEDRKVQNGHMWNNANDGGRGKYIQGLKTIEDIDLIKDDQQDDFNDPGNKDHYTHQWAVHILGGPEVARRVAEKHGFNFHGEYQKQIQY</sequence>
<dbReference type="EMBL" id="LJIJ01001156">
    <property type="protein sequence ID" value="ODM92749.1"/>
    <property type="molecule type" value="Genomic_DNA"/>
</dbReference>